<organism evidence="14">
    <name type="scientific">Tenuibranchiurus glypticus</name>
    <dbReference type="NCBI Taxonomy" id="99779"/>
    <lineage>
        <taxon>Eukaryota</taxon>
        <taxon>Metazoa</taxon>
        <taxon>Ecdysozoa</taxon>
        <taxon>Arthropoda</taxon>
        <taxon>Crustacea</taxon>
        <taxon>Multicrustacea</taxon>
        <taxon>Malacostraca</taxon>
        <taxon>Eumalacostraca</taxon>
        <taxon>Eucarida</taxon>
        <taxon>Decapoda</taxon>
        <taxon>Pleocyemata</taxon>
        <taxon>Astacidea</taxon>
        <taxon>Parastacoidea</taxon>
        <taxon>Parastacidae</taxon>
        <taxon>Tenuibranchiurus</taxon>
    </lineage>
</organism>
<accession>A0A0A0QXE2</accession>
<name>A0A0A0QXE2_9EUCA</name>
<dbReference type="AlphaFoldDB" id="A0A0A0QXE2"/>
<sequence length="52" mass="6197">MPQMSPLLWLPLFFFFLLSLLLFSSSSYFTAQTNKKTSQLLNSDPRQNPWKW</sequence>
<dbReference type="CTD" id="4509"/>
<keyword evidence="4 12" id="KW-0813">Transport</keyword>
<dbReference type="GO" id="GO:0045259">
    <property type="term" value="C:proton-transporting ATP synthase complex"/>
    <property type="evidence" value="ECO:0007669"/>
    <property type="project" value="UniProtKB-KW"/>
</dbReference>
<gene>
    <name evidence="14" type="primary">atp8</name>
</gene>
<dbReference type="Pfam" id="PF00895">
    <property type="entry name" value="ATP-synt_8"/>
    <property type="match status" value="1"/>
</dbReference>
<evidence type="ECO:0000256" key="8">
    <source>
        <dbReference type="ARBA" id="ARBA00022989"/>
    </source>
</evidence>
<evidence type="ECO:0000256" key="1">
    <source>
        <dbReference type="ARBA" id="ARBA00004304"/>
    </source>
</evidence>
<keyword evidence="11" id="KW-0472">Membrane</keyword>
<evidence type="ECO:0000256" key="9">
    <source>
        <dbReference type="ARBA" id="ARBA00023065"/>
    </source>
</evidence>
<keyword evidence="5 12" id="KW-0138">CF(0)</keyword>
<feature type="signal peptide" evidence="13">
    <location>
        <begin position="1"/>
        <end position="26"/>
    </location>
</feature>
<comment type="subcellular location">
    <subcellularLocation>
        <location evidence="1 12">Mitochondrion membrane</location>
        <topology evidence="1 12">Single-pass membrane protein</topology>
    </subcellularLocation>
</comment>
<dbReference type="RefSeq" id="YP_009108327.1">
    <property type="nucleotide sequence ID" value="NC_025647.1"/>
</dbReference>
<evidence type="ECO:0000256" key="2">
    <source>
        <dbReference type="ARBA" id="ARBA00008892"/>
    </source>
</evidence>
<keyword evidence="9 12" id="KW-0406">Ion transport</keyword>
<dbReference type="GO" id="GO:0015986">
    <property type="term" value="P:proton motive force-driven ATP synthesis"/>
    <property type="evidence" value="ECO:0007669"/>
    <property type="project" value="InterPro"/>
</dbReference>
<keyword evidence="13" id="KW-0732">Signal</keyword>
<dbReference type="GeneID" id="22163236"/>
<dbReference type="InterPro" id="IPR001421">
    <property type="entry name" value="ATP8_metazoa"/>
</dbReference>
<dbReference type="EMBL" id="KM453741">
    <property type="protein sequence ID" value="AIU94538.1"/>
    <property type="molecule type" value="Genomic_DNA"/>
</dbReference>
<reference evidence="14" key="1">
    <citation type="submission" date="2014-08" db="EMBL/GenBank/DDBJ databases">
        <title>The complete mitogenome sequence of Tenuibranchiurus glypticus.</title>
        <authorList>
            <person name="Gan H.M."/>
            <person name="Lee Y.P."/>
            <person name="Austin C.M."/>
        </authorList>
    </citation>
    <scope>NUCLEOTIDE SEQUENCE</scope>
</reference>
<evidence type="ECO:0000256" key="5">
    <source>
        <dbReference type="ARBA" id="ARBA00022547"/>
    </source>
</evidence>
<keyword evidence="7 12" id="KW-0375">Hydrogen ion transport</keyword>
<evidence type="ECO:0000256" key="4">
    <source>
        <dbReference type="ARBA" id="ARBA00022448"/>
    </source>
</evidence>
<evidence type="ECO:0000256" key="7">
    <source>
        <dbReference type="ARBA" id="ARBA00022781"/>
    </source>
</evidence>
<evidence type="ECO:0000256" key="3">
    <source>
        <dbReference type="ARBA" id="ARBA00011291"/>
    </source>
</evidence>
<comment type="similarity">
    <text evidence="2 12">Belongs to the ATPase protein 8 family.</text>
</comment>
<feature type="chain" id="PRO_5001968814" description="ATP synthase complex subunit 8" evidence="13">
    <location>
        <begin position="27"/>
        <end position="52"/>
    </location>
</feature>
<dbReference type="GO" id="GO:0015078">
    <property type="term" value="F:proton transmembrane transporter activity"/>
    <property type="evidence" value="ECO:0007669"/>
    <property type="project" value="InterPro"/>
</dbReference>
<dbReference type="GO" id="GO:0031966">
    <property type="term" value="C:mitochondrial membrane"/>
    <property type="evidence" value="ECO:0007669"/>
    <property type="project" value="UniProtKB-SubCell"/>
</dbReference>
<keyword evidence="10 12" id="KW-0496">Mitochondrion</keyword>
<geneLocation type="mitochondrion" evidence="14"/>
<evidence type="ECO:0000256" key="13">
    <source>
        <dbReference type="SAM" id="SignalP"/>
    </source>
</evidence>
<comment type="subunit">
    <text evidence="3">F-type ATPases have 2 components, CF(1) - the catalytic core - and CF(0) - the membrane proton channel.</text>
</comment>
<protein>
    <recommendedName>
        <fullName evidence="12">ATP synthase complex subunit 8</fullName>
    </recommendedName>
</protein>
<evidence type="ECO:0000256" key="11">
    <source>
        <dbReference type="ARBA" id="ARBA00023136"/>
    </source>
</evidence>
<keyword evidence="8" id="KW-1133">Transmembrane helix</keyword>
<evidence type="ECO:0000256" key="12">
    <source>
        <dbReference type="RuleBase" id="RU003661"/>
    </source>
</evidence>
<evidence type="ECO:0000313" key="14">
    <source>
        <dbReference type="EMBL" id="AIU94538.1"/>
    </source>
</evidence>
<keyword evidence="6 12" id="KW-0812">Transmembrane</keyword>
<proteinExistence type="inferred from homology"/>
<evidence type="ECO:0000256" key="6">
    <source>
        <dbReference type="ARBA" id="ARBA00022692"/>
    </source>
</evidence>
<evidence type="ECO:0000256" key="10">
    <source>
        <dbReference type="ARBA" id="ARBA00023128"/>
    </source>
</evidence>